<dbReference type="KEGG" id="fmr:Fuma_04509"/>
<dbReference type="STRING" id="1891926.Fuma_04509"/>
<dbReference type="PROSITE" id="PS51318">
    <property type="entry name" value="TAT"/>
    <property type="match status" value="1"/>
</dbReference>
<protein>
    <recommendedName>
        <fullName evidence="3">Sulfatase</fullName>
    </recommendedName>
</protein>
<dbReference type="AlphaFoldDB" id="A0A1P8WLC5"/>
<evidence type="ECO:0008006" key="3">
    <source>
        <dbReference type="Google" id="ProtNLM"/>
    </source>
</evidence>
<dbReference type="OrthoDB" id="127333at2"/>
<evidence type="ECO:0000313" key="1">
    <source>
        <dbReference type="EMBL" id="APZ94859.1"/>
    </source>
</evidence>
<keyword evidence="2" id="KW-1185">Reference proteome</keyword>
<dbReference type="InterPro" id="IPR017850">
    <property type="entry name" value="Alkaline_phosphatase_core_sf"/>
</dbReference>
<organism evidence="1 2">
    <name type="scientific">Fuerstiella marisgermanici</name>
    <dbReference type="NCBI Taxonomy" id="1891926"/>
    <lineage>
        <taxon>Bacteria</taxon>
        <taxon>Pseudomonadati</taxon>
        <taxon>Planctomycetota</taxon>
        <taxon>Planctomycetia</taxon>
        <taxon>Planctomycetales</taxon>
        <taxon>Planctomycetaceae</taxon>
        <taxon>Fuerstiella</taxon>
    </lineage>
</organism>
<dbReference type="Pfam" id="PF07394">
    <property type="entry name" value="DUF1501"/>
    <property type="match status" value="1"/>
</dbReference>
<proteinExistence type="predicted"/>
<dbReference type="EMBL" id="CP017641">
    <property type="protein sequence ID" value="APZ94859.1"/>
    <property type="molecule type" value="Genomic_DNA"/>
</dbReference>
<dbReference type="PANTHER" id="PTHR43737:SF1">
    <property type="entry name" value="DUF1501 DOMAIN-CONTAINING PROTEIN"/>
    <property type="match status" value="1"/>
</dbReference>
<dbReference type="SUPFAM" id="SSF53649">
    <property type="entry name" value="Alkaline phosphatase-like"/>
    <property type="match status" value="1"/>
</dbReference>
<evidence type="ECO:0000313" key="2">
    <source>
        <dbReference type="Proteomes" id="UP000187735"/>
    </source>
</evidence>
<gene>
    <name evidence="1" type="ORF">Fuma_04509</name>
</gene>
<accession>A0A1P8WLC5</accession>
<dbReference type="InterPro" id="IPR006311">
    <property type="entry name" value="TAT_signal"/>
</dbReference>
<sequence length="475" mass="52130">MKNLPTRRQVLQSLSSGFGYLAFASLAQQARARDEATSQKPLAPKATHFPATAKNVIFLCMNGGPSHVDLFDHKPLLADAAGRKTAMSALAGNAALMPSPFKFAQHGESGLWFSELCPELAKHADDLCFIHSMHTDLPNHSQAFIQMHTGSFQFTRPSLGAWSLYGLGTENENLPGFITINPPSENGGARNYGSAFLPAVYQATRIGTNQIPEFYAKLLGVDKEPGGPLKNMKNDLLSAEQQRRQLDLIRDLNAHKLNRDEYHPEIEGAIESFELAFRMQDEVPDLLDLSSETKATMDEYGIGSGRVTDRFGRQCLLARRMVEAGTRFVEVTAPVSWDHHFLLQKVLPEACAATDQPVAALLSDLKSRGLLKDTLVVWAGEFGRTPYAQSGTGRDHNNKGYTIWMAGGGVKGGLAYGATDELGYAAVENPVHIHDWHATVLHLLGLDHKKLTFNYAGRDFRLTDVYGNVVEDVLA</sequence>
<dbReference type="Proteomes" id="UP000187735">
    <property type="component" value="Chromosome"/>
</dbReference>
<reference evidence="1 2" key="1">
    <citation type="journal article" date="2016" name="Front. Microbiol.">
        <title>Fuerstia marisgermanicae gen. nov., sp. nov., an Unusual Member of the Phylum Planctomycetes from the German Wadden Sea.</title>
        <authorList>
            <person name="Kohn T."/>
            <person name="Heuer A."/>
            <person name="Jogler M."/>
            <person name="Vollmers J."/>
            <person name="Boedeker C."/>
            <person name="Bunk B."/>
            <person name="Rast P."/>
            <person name="Borchert D."/>
            <person name="Glockner I."/>
            <person name="Freese H.M."/>
            <person name="Klenk H.P."/>
            <person name="Overmann J."/>
            <person name="Kaster A.K."/>
            <person name="Rohde M."/>
            <person name="Wiegand S."/>
            <person name="Jogler C."/>
        </authorList>
    </citation>
    <scope>NUCLEOTIDE SEQUENCE [LARGE SCALE GENOMIC DNA]</scope>
    <source>
        <strain evidence="1 2">NH11</strain>
    </source>
</reference>
<dbReference type="PANTHER" id="PTHR43737">
    <property type="entry name" value="BLL7424 PROTEIN"/>
    <property type="match status" value="1"/>
</dbReference>
<dbReference type="RefSeq" id="WP_077026106.1">
    <property type="nucleotide sequence ID" value="NZ_CP017641.1"/>
</dbReference>
<dbReference type="InterPro" id="IPR010869">
    <property type="entry name" value="DUF1501"/>
</dbReference>
<name>A0A1P8WLC5_9PLAN</name>
<dbReference type="Gene3D" id="3.40.720.10">
    <property type="entry name" value="Alkaline Phosphatase, subunit A"/>
    <property type="match status" value="1"/>
</dbReference>